<keyword evidence="5 13" id="KW-1003">Cell membrane</keyword>
<keyword evidence="8" id="KW-0016">Alginate biosynthesis</keyword>
<proteinExistence type="inferred from homology"/>
<keyword evidence="9 14" id="KW-1133">Transmembrane helix</keyword>
<evidence type="ECO:0000256" key="11">
    <source>
        <dbReference type="ARBA" id="ARBA00023315"/>
    </source>
</evidence>
<evidence type="ECO:0000313" key="15">
    <source>
        <dbReference type="EMBL" id="ENO88185.1"/>
    </source>
</evidence>
<dbReference type="GO" id="GO:0005886">
    <property type="term" value="C:plasma membrane"/>
    <property type="evidence" value="ECO:0007669"/>
    <property type="project" value="UniProtKB-SubCell"/>
</dbReference>
<feature type="transmembrane region" description="Helical" evidence="14">
    <location>
        <begin position="449"/>
        <end position="468"/>
    </location>
</feature>
<dbReference type="InterPro" id="IPR004299">
    <property type="entry name" value="MBOAT_fam"/>
</dbReference>
<evidence type="ECO:0000256" key="7">
    <source>
        <dbReference type="ARBA" id="ARBA00022692"/>
    </source>
</evidence>
<dbReference type="PIRSF" id="PIRSF016636">
    <property type="entry name" value="AlgI_DltB"/>
    <property type="match status" value="1"/>
</dbReference>
<evidence type="ECO:0000256" key="8">
    <source>
        <dbReference type="ARBA" id="ARBA00022841"/>
    </source>
</evidence>
<evidence type="ECO:0000256" key="14">
    <source>
        <dbReference type="SAM" id="Phobius"/>
    </source>
</evidence>
<dbReference type="GO" id="GO:0016746">
    <property type="term" value="F:acyltransferase activity"/>
    <property type="evidence" value="ECO:0007669"/>
    <property type="project" value="UniProtKB-KW"/>
</dbReference>
<evidence type="ECO:0000256" key="1">
    <source>
        <dbReference type="ARBA" id="ARBA00004651"/>
    </source>
</evidence>
<evidence type="ECO:0000256" key="4">
    <source>
        <dbReference type="ARBA" id="ARBA00016084"/>
    </source>
</evidence>
<comment type="similarity">
    <text evidence="3 13">Belongs to the membrane-bound acyltransferase family.</text>
</comment>
<evidence type="ECO:0000256" key="10">
    <source>
        <dbReference type="ARBA" id="ARBA00023136"/>
    </source>
</evidence>
<evidence type="ECO:0000256" key="2">
    <source>
        <dbReference type="ARBA" id="ARBA00005182"/>
    </source>
</evidence>
<comment type="pathway">
    <text evidence="2">Glycan biosynthesis; alginate biosynthesis.</text>
</comment>
<feature type="transmembrane region" description="Helical" evidence="14">
    <location>
        <begin position="365"/>
        <end position="384"/>
    </location>
</feature>
<dbReference type="InterPro" id="IPR028362">
    <property type="entry name" value="AlgI"/>
</dbReference>
<comment type="subcellular location">
    <subcellularLocation>
        <location evidence="1">Cell membrane</location>
        <topology evidence="1">Multi-pass membrane protein</topology>
    </subcellularLocation>
</comment>
<evidence type="ECO:0000256" key="13">
    <source>
        <dbReference type="PIRNR" id="PIRNR016636"/>
    </source>
</evidence>
<organism evidence="15 16">
    <name type="scientific">Thauera aminoaromatica S2</name>
    <dbReference type="NCBI Taxonomy" id="1234381"/>
    <lineage>
        <taxon>Bacteria</taxon>
        <taxon>Pseudomonadati</taxon>
        <taxon>Pseudomonadota</taxon>
        <taxon>Betaproteobacteria</taxon>
        <taxon>Rhodocyclales</taxon>
        <taxon>Zoogloeaceae</taxon>
        <taxon>Thauera</taxon>
    </lineage>
</organism>
<dbReference type="PIRSF" id="PIRSF500217">
    <property type="entry name" value="AlgI"/>
    <property type="match status" value="1"/>
</dbReference>
<evidence type="ECO:0000313" key="16">
    <source>
        <dbReference type="Proteomes" id="UP000013042"/>
    </source>
</evidence>
<dbReference type="InterPro" id="IPR024194">
    <property type="entry name" value="Ac/AlaTfrase_AlgI/DltB"/>
</dbReference>
<evidence type="ECO:0000256" key="12">
    <source>
        <dbReference type="ARBA" id="ARBA00031030"/>
    </source>
</evidence>
<feature type="transmembrane region" description="Helical" evidence="14">
    <location>
        <begin position="72"/>
        <end position="91"/>
    </location>
</feature>
<evidence type="ECO:0000256" key="6">
    <source>
        <dbReference type="ARBA" id="ARBA00022679"/>
    </source>
</evidence>
<evidence type="ECO:0000256" key="3">
    <source>
        <dbReference type="ARBA" id="ARBA00010323"/>
    </source>
</evidence>
<feature type="transmembrane region" description="Helical" evidence="14">
    <location>
        <begin position="119"/>
        <end position="141"/>
    </location>
</feature>
<dbReference type="AlphaFoldDB" id="N6Y9H6"/>
<keyword evidence="7 14" id="KW-0812">Transmembrane</keyword>
<sequence>MIFSSASFIVFFIAVLAVYAGARTHGQRAGVLLAASILFYASWKPVYLLLIGFSITANWYAYRGMLATRSRALMIVVIAANLGVLAAFKYLGLLIESALWVASAVGGEVAVARPGWIDWALPLGISFYTFQMLSAMIDVYRGSCTKEIGYRDWFLYVTFFPQLIAGPILHVHELVDQLQTLKPIAWENLRIGAFIFVGGLIKKALFADNLAPVVDDLYAHPERLDLMRAWLATVAFGMEIYLDFSGYSEMALGLARMFGVVMPLNFQFPYISRNPSEFWRRWHITLSRWLRDYLYVSLGGNREGRFNTYRNLMLTMLLGGLWHGANWTFVFWGFLHGALLVLHRLLNGALRLLDVRQGCRIDRVISLLGWPTMFIAVHFTWVFFRASGFDQAWQICAAMLGMAQPAVLAPLRMYEVAGVLLTVGLVLVEPRIVDVFRRAGVVWWWRVPFPIRGTAYAVFVLMLVMFGGPTQKFIYFDF</sequence>
<feature type="transmembrane region" description="Helical" evidence="14">
    <location>
        <begin position="331"/>
        <end position="353"/>
    </location>
</feature>
<dbReference type="PANTHER" id="PTHR13285:SF23">
    <property type="entry name" value="TEICHOIC ACID D-ALANYLTRANSFERASE"/>
    <property type="match status" value="1"/>
</dbReference>
<keyword evidence="11 13" id="KW-0012">Acyltransferase</keyword>
<comment type="caution">
    <text evidence="15">The sequence shown here is derived from an EMBL/GenBank/DDBJ whole genome shotgun (WGS) entry which is preliminary data.</text>
</comment>
<feature type="transmembrane region" description="Helical" evidence="14">
    <location>
        <begin position="32"/>
        <end position="60"/>
    </location>
</feature>
<dbReference type="EMBL" id="AMXD01000008">
    <property type="protein sequence ID" value="ENO88185.1"/>
    <property type="molecule type" value="Genomic_DNA"/>
</dbReference>
<feature type="transmembrane region" description="Helical" evidence="14">
    <location>
        <begin position="411"/>
        <end position="428"/>
    </location>
</feature>
<dbReference type="RefSeq" id="WP_004299610.1">
    <property type="nucleotide sequence ID" value="NZ_AMXD01000008.1"/>
</dbReference>
<dbReference type="GO" id="GO:0042121">
    <property type="term" value="P:alginic acid biosynthetic process"/>
    <property type="evidence" value="ECO:0007669"/>
    <property type="project" value="UniProtKB-KW"/>
</dbReference>
<dbReference type="InterPro" id="IPR051085">
    <property type="entry name" value="MB_O-acyltransferase"/>
</dbReference>
<keyword evidence="6 13" id="KW-0808">Transferase</keyword>
<evidence type="ECO:0000256" key="5">
    <source>
        <dbReference type="ARBA" id="ARBA00022475"/>
    </source>
</evidence>
<feature type="transmembrane region" description="Helical" evidence="14">
    <location>
        <begin position="153"/>
        <end position="171"/>
    </location>
</feature>
<dbReference type="PANTHER" id="PTHR13285">
    <property type="entry name" value="ACYLTRANSFERASE"/>
    <property type="match status" value="1"/>
</dbReference>
<gene>
    <name evidence="15" type="ORF">C665_02852</name>
</gene>
<keyword evidence="10 13" id="KW-0472">Membrane</keyword>
<dbReference type="Proteomes" id="UP000013042">
    <property type="component" value="Unassembled WGS sequence"/>
</dbReference>
<accession>N6Y9H6</accession>
<name>N6Y9H6_THASP</name>
<dbReference type="Pfam" id="PF03062">
    <property type="entry name" value="MBOAT"/>
    <property type="match status" value="1"/>
</dbReference>
<reference evidence="15 16" key="1">
    <citation type="submission" date="2012-09" db="EMBL/GenBank/DDBJ databases">
        <title>Draft Genome Sequences of 6 Strains from Genus Thauera.</title>
        <authorList>
            <person name="Liu B."/>
            <person name="Shapleigh J.P."/>
            <person name="Frostegard A.H."/>
        </authorList>
    </citation>
    <scope>NUCLEOTIDE SEQUENCE [LARGE SCALE GENOMIC DNA]</scope>
    <source>
        <strain evidence="15 16">S2</strain>
    </source>
</reference>
<protein>
    <recommendedName>
        <fullName evidence="4">Probable alginate O-acetylase AlgI</fullName>
    </recommendedName>
    <alternativeName>
        <fullName evidence="12">Alginate biosynthesis protein AlgI</fullName>
    </alternativeName>
</protein>
<evidence type="ECO:0000256" key="9">
    <source>
        <dbReference type="ARBA" id="ARBA00022989"/>
    </source>
</evidence>